<dbReference type="RefSeq" id="WP_142039634.1">
    <property type="nucleotide sequence ID" value="NZ_JBHTGS010000001.1"/>
</dbReference>
<dbReference type="GO" id="GO:0016780">
    <property type="term" value="F:phosphotransferase activity, for other substituted phosphate groups"/>
    <property type="evidence" value="ECO:0007669"/>
    <property type="project" value="InterPro"/>
</dbReference>
<dbReference type="InterPro" id="IPR000462">
    <property type="entry name" value="CDP-OH_P_trans"/>
</dbReference>
<dbReference type="Pfam" id="PF01066">
    <property type="entry name" value="CDP-OH_P_transf"/>
    <property type="match status" value="1"/>
</dbReference>
<dbReference type="AlphaFoldDB" id="A0A543AX68"/>
<protein>
    <submittedName>
        <fullName evidence="5">CDP-alcohol phosphatidyltransferase-like enzyme</fullName>
    </submittedName>
</protein>
<dbReference type="InParanoid" id="A0A543AX68"/>
<feature type="transmembrane region" description="Helical" evidence="4">
    <location>
        <begin position="210"/>
        <end position="232"/>
    </location>
</feature>
<feature type="transmembrane region" description="Helical" evidence="4">
    <location>
        <begin position="146"/>
        <end position="175"/>
    </location>
</feature>
<dbReference type="Gene3D" id="1.20.120.1760">
    <property type="match status" value="1"/>
</dbReference>
<feature type="transmembrane region" description="Helical" evidence="4">
    <location>
        <begin position="117"/>
        <end position="140"/>
    </location>
</feature>
<evidence type="ECO:0000256" key="4">
    <source>
        <dbReference type="SAM" id="Phobius"/>
    </source>
</evidence>
<dbReference type="PROSITE" id="PS00379">
    <property type="entry name" value="CDP_ALCOHOL_P_TRANSF"/>
    <property type="match status" value="1"/>
</dbReference>
<dbReference type="GO" id="GO:0016020">
    <property type="term" value="C:membrane"/>
    <property type="evidence" value="ECO:0007669"/>
    <property type="project" value="InterPro"/>
</dbReference>
<dbReference type="GO" id="GO:0008654">
    <property type="term" value="P:phospholipid biosynthetic process"/>
    <property type="evidence" value="ECO:0007669"/>
    <property type="project" value="InterPro"/>
</dbReference>
<gene>
    <name evidence="5" type="ORF">FB566_2714</name>
</gene>
<proteinExistence type="inferred from homology"/>
<keyword evidence="4" id="KW-1133">Transmembrane helix</keyword>
<evidence type="ECO:0000256" key="1">
    <source>
        <dbReference type="ARBA" id="ARBA00022679"/>
    </source>
</evidence>
<keyword evidence="1 2" id="KW-0808">Transferase</keyword>
<comment type="similarity">
    <text evidence="2">Belongs to the CDP-alcohol phosphatidyltransferase class-I family.</text>
</comment>
<keyword evidence="4" id="KW-0472">Membrane</keyword>
<dbReference type="EMBL" id="VFOW01000001">
    <property type="protein sequence ID" value="TQL77164.1"/>
    <property type="molecule type" value="Genomic_DNA"/>
</dbReference>
<evidence type="ECO:0000256" key="3">
    <source>
        <dbReference type="SAM" id="MobiDB-lite"/>
    </source>
</evidence>
<reference evidence="5 6" key="1">
    <citation type="submission" date="2019-06" db="EMBL/GenBank/DDBJ databases">
        <title>Sequencing the genomes of 1000 actinobacteria strains.</title>
        <authorList>
            <person name="Klenk H.-P."/>
        </authorList>
    </citation>
    <scope>NUCLEOTIDE SEQUENCE [LARGE SCALE GENOMIC DNA]</scope>
    <source>
        <strain evidence="5 6">DSM 45928</strain>
    </source>
</reference>
<dbReference type="InterPro" id="IPR048254">
    <property type="entry name" value="CDP_ALCOHOL_P_TRANSF_CS"/>
</dbReference>
<organism evidence="5 6">
    <name type="scientific">Stackebrandtia endophytica</name>
    <dbReference type="NCBI Taxonomy" id="1496996"/>
    <lineage>
        <taxon>Bacteria</taxon>
        <taxon>Bacillati</taxon>
        <taxon>Actinomycetota</taxon>
        <taxon>Actinomycetes</taxon>
        <taxon>Glycomycetales</taxon>
        <taxon>Glycomycetaceae</taxon>
        <taxon>Stackebrandtia</taxon>
    </lineage>
</organism>
<keyword evidence="4" id="KW-0812">Transmembrane</keyword>
<feature type="transmembrane region" description="Helical" evidence="4">
    <location>
        <begin position="187"/>
        <end position="204"/>
    </location>
</feature>
<feature type="region of interest" description="Disordered" evidence="3">
    <location>
        <begin position="239"/>
        <end position="261"/>
    </location>
</feature>
<feature type="transmembrane region" description="Helical" evidence="4">
    <location>
        <begin position="79"/>
        <end position="96"/>
    </location>
</feature>
<sequence>MTSPATAGLGYHDFFSANRGGNLFTQIVNQRIGAVFALLAHRLGWAPTVLTLINLVFSLGSAILVIAVIPAAVAGDLPWWPIAVAAAIGWQVAYSLDCADGQLARATGTGSPAGARVDVLCDVVAQSAFVAAVVSVALAYSPDVPIWFVGVFASLWMVNLVTSILATGSAAGSIVASKHLVVELIKLIRDSGVIVLAMPLLLILQPQWMVWFMVFFAVTNGLFLAASIAFTAKDALRSTQPSNPIETTPPEASPSQGPSGP</sequence>
<accession>A0A543AX68</accession>
<keyword evidence="6" id="KW-1185">Reference proteome</keyword>
<dbReference type="OrthoDB" id="7390033at2"/>
<evidence type="ECO:0000256" key="2">
    <source>
        <dbReference type="RuleBase" id="RU003750"/>
    </source>
</evidence>
<comment type="caution">
    <text evidence="5">The sequence shown here is derived from an EMBL/GenBank/DDBJ whole genome shotgun (WGS) entry which is preliminary data.</text>
</comment>
<evidence type="ECO:0000313" key="6">
    <source>
        <dbReference type="Proteomes" id="UP000317043"/>
    </source>
</evidence>
<evidence type="ECO:0000313" key="5">
    <source>
        <dbReference type="EMBL" id="TQL77164.1"/>
    </source>
</evidence>
<dbReference type="InterPro" id="IPR043130">
    <property type="entry name" value="CDP-OH_PTrfase_TM_dom"/>
</dbReference>
<dbReference type="Proteomes" id="UP000317043">
    <property type="component" value="Unassembled WGS sequence"/>
</dbReference>
<name>A0A543AX68_9ACTN</name>
<feature type="transmembrane region" description="Helical" evidence="4">
    <location>
        <begin position="49"/>
        <end position="73"/>
    </location>
</feature>